<sequence length="193" mass="20890">MPSVTIAFVRAMARAVGATLREDGALLRDGVVVRRFSESDGRISDAEFFDFTQWVRNSQPDDLALVKAYADTIQADDLGVLGLAFKTAPTLRASLERIERYFRILTDTAVYCLDESGDPAVFQIEARTAPHPVLDLRNECALAVLCATCATSSAESWRSSTSRSATPAATTRRAIRRSSAARCISGPSAMPSP</sequence>
<name>A0A8J3GY20_9RHOB</name>
<protein>
    <recommendedName>
        <fullName evidence="1">HTH-type transcriptional regulator AraC-type N-terminal domain-containing protein</fullName>
    </recommendedName>
</protein>
<evidence type="ECO:0000259" key="1">
    <source>
        <dbReference type="Pfam" id="PF12625"/>
    </source>
</evidence>
<dbReference type="AlphaFoldDB" id="A0A8J3GY20"/>
<keyword evidence="3" id="KW-1185">Reference proteome</keyword>
<evidence type="ECO:0000313" key="2">
    <source>
        <dbReference type="EMBL" id="GHF52460.1"/>
    </source>
</evidence>
<dbReference type="Pfam" id="PF12625">
    <property type="entry name" value="Arabinose_bd"/>
    <property type="match status" value="1"/>
</dbReference>
<dbReference type="InterPro" id="IPR032687">
    <property type="entry name" value="AraC-type_N"/>
</dbReference>
<feature type="domain" description="HTH-type transcriptional regulator AraC-type N-terminal" evidence="1">
    <location>
        <begin position="28"/>
        <end position="157"/>
    </location>
</feature>
<dbReference type="Proteomes" id="UP000626220">
    <property type="component" value="Unassembled WGS sequence"/>
</dbReference>
<proteinExistence type="predicted"/>
<evidence type="ECO:0000313" key="3">
    <source>
        <dbReference type="Proteomes" id="UP000626220"/>
    </source>
</evidence>
<reference evidence="2" key="2">
    <citation type="submission" date="2020-09" db="EMBL/GenBank/DDBJ databases">
        <authorList>
            <person name="Sun Q."/>
            <person name="Kim S."/>
        </authorList>
    </citation>
    <scope>NUCLEOTIDE SEQUENCE</scope>
    <source>
        <strain evidence="2">KCTC 42650</strain>
    </source>
</reference>
<accession>A0A8J3GY20</accession>
<reference evidence="2" key="1">
    <citation type="journal article" date="2014" name="Int. J. Syst. Evol. Microbiol.">
        <title>Complete genome sequence of Corynebacterium casei LMG S-19264T (=DSM 44701T), isolated from a smear-ripened cheese.</title>
        <authorList>
            <consortium name="US DOE Joint Genome Institute (JGI-PGF)"/>
            <person name="Walter F."/>
            <person name="Albersmeier A."/>
            <person name="Kalinowski J."/>
            <person name="Ruckert C."/>
        </authorList>
    </citation>
    <scope>NUCLEOTIDE SEQUENCE</scope>
    <source>
        <strain evidence="2">KCTC 42650</strain>
    </source>
</reference>
<gene>
    <name evidence="2" type="ORF">GCM10017056_25010</name>
</gene>
<organism evidence="2 3">
    <name type="scientific">Seohaeicola zhoushanensis</name>
    <dbReference type="NCBI Taxonomy" id="1569283"/>
    <lineage>
        <taxon>Bacteria</taxon>
        <taxon>Pseudomonadati</taxon>
        <taxon>Pseudomonadota</taxon>
        <taxon>Alphaproteobacteria</taxon>
        <taxon>Rhodobacterales</taxon>
        <taxon>Roseobacteraceae</taxon>
        <taxon>Seohaeicola</taxon>
    </lineage>
</organism>
<comment type="caution">
    <text evidence="2">The sequence shown here is derived from an EMBL/GenBank/DDBJ whole genome shotgun (WGS) entry which is preliminary data.</text>
</comment>
<dbReference type="EMBL" id="BNCJ01000006">
    <property type="protein sequence ID" value="GHF52460.1"/>
    <property type="molecule type" value="Genomic_DNA"/>
</dbReference>